<evidence type="ECO:0000256" key="4">
    <source>
        <dbReference type="ARBA" id="ARBA00023163"/>
    </source>
</evidence>
<keyword evidence="4" id="KW-0804">Transcription</keyword>
<evidence type="ECO:0000313" key="9">
    <source>
        <dbReference type="Proteomes" id="UP000265663"/>
    </source>
</evidence>
<evidence type="ECO:0000256" key="5">
    <source>
        <dbReference type="ARBA" id="ARBA00023242"/>
    </source>
</evidence>
<dbReference type="AlphaFoldDB" id="A0A3M7LZM3"/>
<keyword evidence="2" id="KW-0805">Transcription regulation</keyword>
<evidence type="ECO:0000256" key="6">
    <source>
        <dbReference type="SAM" id="MobiDB-lite"/>
    </source>
</evidence>
<accession>A0A3M7LZM3</accession>
<keyword evidence="3" id="KW-0238">DNA-binding</keyword>
<dbReference type="EMBL" id="KE747810">
    <property type="protein sequence ID" value="RMZ67705.1"/>
    <property type="molecule type" value="Genomic_DNA"/>
</dbReference>
<dbReference type="Proteomes" id="UP000265663">
    <property type="component" value="Unassembled WGS sequence"/>
</dbReference>
<dbReference type="OrthoDB" id="2328572at2759"/>
<reference evidence="8 9" key="1">
    <citation type="journal article" date="2014" name="PLoS ONE">
        <title>De novo Genome Assembly of the Fungal Plant Pathogen Pyrenophora semeniperda.</title>
        <authorList>
            <person name="Soliai M.M."/>
            <person name="Meyer S.E."/>
            <person name="Udall J.A."/>
            <person name="Elzinga D.E."/>
            <person name="Hermansen R.A."/>
            <person name="Bodily P.M."/>
            <person name="Hart A.A."/>
            <person name="Coleman C.E."/>
        </authorList>
    </citation>
    <scope>NUCLEOTIDE SEQUENCE [LARGE SCALE GENOMIC DNA]</scope>
    <source>
        <strain evidence="8 9">CCB06</strain>
        <tissue evidence="8">Mycelium</tissue>
    </source>
</reference>
<organism evidence="8 9">
    <name type="scientific">Pyrenophora seminiperda CCB06</name>
    <dbReference type="NCBI Taxonomy" id="1302712"/>
    <lineage>
        <taxon>Eukaryota</taxon>
        <taxon>Fungi</taxon>
        <taxon>Dikarya</taxon>
        <taxon>Ascomycota</taxon>
        <taxon>Pezizomycotina</taxon>
        <taxon>Dothideomycetes</taxon>
        <taxon>Pleosporomycetidae</taxon>
        <taxon>Pleosporales</taxon>
        <taxon>Pleosporineae</taxon>
        <taxon>Pleosporaceae</taxon>
        <taxon>Pyrenophora</taxon>
    </lineage>
</organism>
<evidence type="ECO:0000313" key="8">
    <source>
        <dbReference type="EMBL" id="RMZ67705.1"/>
    </source>
</evidence>
<gene>
    <name evidence="8" type="ORF">GMOD_00001667</name>
</gene>
<keyword evidence="5" id="KW-0539">Nucleus</keyword>
<keyword evidence="9" id="KW-1185">Reference proteome</keyword>
<evidence type="ECO:0000256" key="2">
    <source>
        <dbReference type="ARBA" id="ARBA00023015"/>
    </source>
</evidence>
<keyword evidence="1" id="KW-0479">Metal-binding</keyword>
<evidence type="ECO:0000256" key="3">
    <source>
        <dbReference type="ARBA" id="ARBA00023125"/>
    </source>
</evidence>
<dbReference type="GO" id="GO:0005634">
    <property type="term" value="C:nucleus"/>
    <property type="evidence" value="ECO:0007669"/>
    <property type="project" value="InterPro"/>
</dbReference>
<dbReference type="GO" id="GO:0006355">
    <property type="term" value="P:regulation of DNA-templated transcription"/>
    <property type="evidence" value="ECO:0007669"/>
    <property type="project" value="InterPro"/>
</dbReference>
<name>A0A3M7LZM3_9PLEO</name>
<feature type="region of interest" description="Disordered" evidence="6">
    <location>
        <begin position="203"/>
        <end position="230"/>
    </location>
</feature>
<evidence type="ECO:0000256" key="1">
    <source>
        <dbReference type="ARBA" id="ARBA00022723"/>
    </source>
</evidence>
<dbReference type="GO" id="GO:0003677">
    <property type="term" value="F:DNA binding"/>
    <property type="evidence" value="ECO:0007669"/>
    <property type="project" value="UniProtKB-KW"/>
</dbReference>
<feature type="compositionally biased region" description="Low complexity" evidence="6">
    <location>
        <begin position="208"/>
        <end position="228"/>
    </location>
</feature>
<feature type="domain" description="Aflatoxin regulatory protein" evidence="7">
    <location>
        <begin position="105"/>
        <end position="207"/>
    </location>
</feature>
<dbReference type="Pfam" id="PF08493">
    <property type="entry name" value="AflR"/>
    <property type="match status" value="1"/>
</dbReference>
<evidence type="ECO:0000259" key="7">
    <source>
        <dbReference type="Pfam" id="PF08493"/>
    </source>
</evidence>
<dbReference type="GO" id="GO:0046872">
    <property type="term" value="F:metal ion binding"/>
    <property type="evidence" value="ECO:0007669"/>
    <property type="project" value="UniProtKB-KW"/>
</dbReference>
<dbReference type="GO" id="GO:0045122">
    <property type="term" value="P:aflatoxin biosynthetic process"/>
    <property type="evidence" value="ECO:0007669"/>
    <property type="project" value="InterPro"/>
</dbReference>
<proteinExistence type="predicted"/>
<dbReference type="InterPro" id="IPR013700">
    <property type="entry name" value="AflR"/>
</dbReference>
<sequence>MQSSNQLQASSQACHGNCFSPSNSFSYFVGLPTPGSNAVPLPPSSSGGCDDLDGFLFGDPKDSMELLGSYEDQNSNHQFNSFWSPLGETPTVALTALPDAGAPCNHDCEARATEIIHSLHYHPEHFTDLSPAFTIPNEAGAARDVAMPSIDKIILLNRKALVNLPELLECTCARYPHLALLHVAILCKVLFLYRVVICAHDTRSSAPGSENRSTPSSGSGSSNSSSMNQMPPVKIQIGELQLDTDDRAILQSAILLRELRKMENTIGQLTVLDTNWADKEADTTRELSATYWYGLSMPKIREELDTLIKMAINNHDQMFDKIP</sequence>
<protein>
    <submittedName>
        <fullName evidence="8">Fusarubin cluster-transcription factor</fullName>
    </submittedName>
</protein>